<dbReference type="EMBL" id="LGUG01000004">
    <property type="protein sequence ID" value="KON96192.1"/>
    <property type="molecule type" value="Genomic_DNA"/>
</dbReference>
<proteinExistence type="predicted"/>
<evidence type="ECO:0000313" key="5">
    <source>
        <dbReference type="Proteomes" id="UP000182836"/>
    </source>
</evidence>
<reference evidence="2 4" key="1">
    <citation type="submission" date="2015-07" db="EMBL/GenBank/DDBJ databases">
        <title>Fjat-14205 dsm 2895.</title>
        <authorList>
            <person name="Liu B."/>
            <person name="Wang J."/>
            <person name="Zhu Y."/>
            <person name="Liu G."/>
            <person name="Chen Q."/>
            <person name="Chen Z."/>
            <person name="Lan J."/>
            <person name="Che J."/>
            <person name="Ge C."/>
            <person name="Shi H."/>
            <person name="Pan Z."/>
            <person name="Liu X."/>
        </authorList>
    </citation>
    <scope>NUCLEOTIDE SEQUENCE [LARGE SCALE GENOMIC DNA]</scope>
    <source>
        <strain evidence="2 4">DSM 2895</strain>
    </source>
</reference>
<evidence type="ECO:0000256" key="1">
    <source>
        <dbReference type="SAM" id="Phobius"/>
    </source>
</evidence>
<name>A0A0D1V029_ANEMI</name>
<dbReference type="AlphaFoldDB" id="A0A0D1V029"/>
<dbReference type="Proteomes" id="UP000182836">
    <property type="component" value="Unassembled WGS sequence"/>
</dbReference>
<evidence type="ECO:0000313" key="2">
    <source>
        <dbReference type="EMBL" id="KON96192.1"/>
    </source>
</evidence>
<dbReference type="STRING" id="47500.AF333_12565"/>
<dbReference type="OrthoDB" id="9948393at2"/>
<gene>
    <name evidence="2" type="ORF">AF333_12565</name>
    <name evidence="3" type="ORF">SAMN04487909_10786</name>
</gene>
<sequence>MRNKKYSIWSFVLTILGFLLIAMSYNIVLSSHIISVLLFGGAGILVLSIVLSIISIIRGEIGRLKYFALWFIPVVVIIVTIVPIILMAMFGFNEP</sequence>
<dbReference type="PATRIC" id="fig|47500.12.peg.6777"/>
<dbReference type="EMBL" id="FNED01000007">
    <property type="protein sequence ID" value="SDI74777.1"/>
    <property type="molecule type" value="Genomic_DNA"/>
</dbReference>
<keyword evidence="1" id="KW-1133">Transmembrane helix</keyword>
<feature type="transmembrane region" description="Helical" evidence="1">
    <location>
        <begin position="33"/>
        <end position="57"/>
    </location>
</feature>
<reference evidence="3 5" key="2">
    <citation type="submission" date="2016-10" db="EMBL/GenBank/DDBJ databases">
        <authorList>
            <person name="de Groot N.N."/>
        </authorList>
    </citation>
    <scope>NUCLEOTIDE SEQUENCE [LARGE SCALE GENOMIC DNA]</scope>
    <source>
        <strain evidence="3 5">DSM 2895</strain>
    </source>
</reference>
<evidence type="ECO:0000313" key="3">
    <source>
        <dbReference type="EMBL" id="SDI74777.1"/>
    </source>
</evidence>
<feature type="transmembrane region" description="Helical" evidence="1">
    <location>
        <begin position="7"/>
        <end position="27"/>
    </location>
</feature>
<dbReference type="RefSeq" id="WP_043068917.1">
    <property type="nucleotide sequence ID" value="NZ_BJOA01000055.1"/>
</dbReference>
<feature type="transmembrane region" description="Helical" evidence="1">
    <location>
        <begin position="69"/>
        <end position="92"/>
    </location>
</feature>
<organism evidence="2 4">
    <name type="scientific">Aneurinibacillus migulanus</name>
    <name type="common">Bacillus migulanus</name>
    <dbReference type="NCBI Taxonomy" id="47500"/>
    <lineage>
        <taxon>Bacteria</taxon>
        <taxon>Bacillati</taxon>
        <taxon>Bacillota</taxon>
        <taxon>Bacilli</taxon>
        <taxon>Bacillales</taxon>
        <taxon>Paenibacillaceae</taxon>
        <taxon>Aneurinibacillus group</taxon>
        <taxon>Aneurinibacillus</taxon>
    </lineage>
</organism>
<dbReference type="Proteomes" id="UP000037269">
    <property type="component" value="Unassembled WGS sequence"/>
</dbReference>
<dbReference type="GeneID" id="42306006"/>
<accession>A0A0D1V029</accession>
<evidence type="ECO:0000313" key="4">
    <source>
        <dbReference type="Proteomes" id="UP000037269"/>
    </source>
</evidence>
<keyword evidence="1" id="KW-0472">Membrane</keyword>
<keyword evidence="4" id="KW-1185">Reference proteome</keyword>
<protein>
    <submittedName>
        <fullName evidence="2">Uncharacterized protein</fullName>
    </submittedName>
</protein>
<keyword evidence="1" id="KW-0812">Transmembrane</keyword>